<dbReference type="Pfam" id="PF18319">
    <property type="entry name" value="Zn_ribbon_PriA"/>
    <property type="match status" value="1"/>
</dbReference>
<keyword evidence="7 12" id="KW-0862">Zinc</keyword>
<organism evidence="15 16">
    <name type="scientific">Dasania phycosphaerae</name>
    <dbReference type="NCBI Taxonomy" id="2950436"/>
    <lineage>
        <taxon>Bacteria</taxon>
        <taxon>Pseudomonadati</taxon>
        <taxon>Pseudomonadota</taxon>
        <taxon>Gammaproteobacteria</taxon>
        <taxon>Cellvibrionales</taxon>
        <taxon>Spongiibacteraceae</taxon>
        <taxon>Dasania</taxon>
    </lineage>
</organism>
<feature type="binding site" evidence="12">
    <location>
        <position position="438"/>
    </location>
    <ligand>
        <name>Zn(2+)</name>
        <dbReference type="ChEBI" id="CHEBI:29105"/>
        <label>1</label>
    </ligand>
</feature>
<keyword evidence="3 12" id="KW-0479">Metal-binding</keyword>
<evidence type="ECO:0000256" key="6">
    <source>
        <dbReference type="ARBA" id="ARBA00022806"/>
    </source>
</evidence>
<dbReference type="PANTHER" id="PTHR30580:SF0">
    <property type="entry name" value="PRIMOSOMAL PROTEIN N"/>
    <property type="match status" value="1"/>
</dbReference>
<dbReference type="InterPro" id="IPR014001">
    <property type="entry name" value="Helicase_ATP-bd"/>
</dbReference>
<dbReference type="GO" id="GO:0006270">
    <property type="term" value="P:DNA replication initiation"/>
    <property type="evidence" value="ECO:0007669"/>
    <property type="project" value="TreeGrafter"/>
</dbReference>
<dbReference type="Gene3D" id="3.40.50.300">
    <property type="entry name" value="P-loop containing nucleotide triphosphate hydrolases"/>
    <property type="match status" value="2"/>
</dbReference>
<dbReference type="InterPro" id="IPR001650">
    <property type="entry name" value="Helicase_C-like"/>
</dbReference>
<dbReference type="SUPFAM" id="SSF52540">
    <property type="entry name" value="P-loop containing nucleoside triphosphate hydrolases"/>
    <property type="match status" value="1"/>
</dbReference>
<dbReference type="AlphaFoldDB" id="A0A9J6RHX2"/>
<dbReference type="EC" id="5.6.2.4" evidence="12"/>
<feature type="binding site" evidence="12">
    <location>
        <position position="481"/>
    </location>
    <ligand>
        <name>Zn(2+)</name>
        <dbReference type="ChEBI" id="CHEBI:29105"/>
        <label>1</label>
    </ligand>
</feature>
<dbReference type="GO" id="GO:0006269">
    <property type="term" value="P:DNA replication, synthesis of primer"/>
    <property type="evidence" value="ECO:0007669"/>
    <property type="project" value="UniProtKB-KW"/>
</dbReference>
<dbReference type="InterPro" id="IPR042115">
    <property type="entry name" value="PriA_3primeBD_sf"/>
</dbReference>
<comment type="function">
    <text evidence="12">Initiates the restart of stalled replication forks, which reloads the replicative helicase on sites other than the origin of replication. Recognizes and binds to abandoned replication forks and remodels them to uncover a helicase loading site. Promotes assembly of the primosome at these replication forks.</text>
</comment>
<feature type="binding site" evidence="12">
    <location>
        <position position="465"/>
    </location>
    <ligand>
        <name>Zn(2+)</name>
        <dbReference type="ChEBI" id="CHEBI:29105"/>
        <label>2</label>
    </ligand>
</feature>
<accession>A0A9J6RHX2</accession>
<dbReference type="InterPro" id="IPR041236">
    <property type="entry name" value="PriA_C"/>
</dbReference>
<dbReference type="FunFam" id="3.40.50.300:FF:000489">
    <property type="entry name" value="Primosome assembly protein PriA"/>
    <property type="match status" value="1"/>
</dbReference>
<dbReference type="CDD" id="cd18804">
    <property type="entry name" value="SF2_C_priA"/>
    <property type="match status" value="1"/>
</dbReference>
<feature type="binding site" evidence="12">
    <location>
        <position position="468"/>
    </location>
    <ligand>
        <name>Zn(2+)</name>
        <dbReference type="ChEBI" id="CHEBI:29105"/>
        <label>2</label>
    </ligand>
</feature>
<keyword evidence="4 12" id="KW-0547">Nucleotide-binding</keyword>
<dbReference type="GO" id="GO:0005524">
    <property type="term" value="F:ATP binding"/>
    <property type="evidence" value="ECO:0007669"/>
    <property type="project" value="UniProtKB-UniRule"/>
</dbReference>
<evidence type="ECO:0000256" key="5">
    <source>
        <dbReference type="ARBA" id="ARBA00022801"/>
    </source>
</evidence>
<evidence type="ECO:0000256" key="3">
    <source>
        <dbReference type="ARBA" id="ARBA00022723"/>
    </source>
</evidence>
<dbReference type="Pfam" id="PF00270">
    <property type="entry name" value="DEAD"/>
    <property type="match status" value="1"/>
</dbReference>
<dbReference type="Proteomes" id="UP001069090">
    <property type="component" value="Unassembled WGS sequence"/>
</dbReference>
<dbReference type="InterPro" id="IPR040498">
    <property type="entry name" value="PriA_CRR"/>
</dbReference>
<evidence type="ECO:0000313" key="16">
    <source>
        <dbReference type="Proteomes" id="UP001069090"/>
    </source>
</evidence>
<dbReference type="HAMAP" id="MF_00983">
    <property type="entry name" value="PriA"/>
    <property type="match status" value="1"/>
</dbReference>
<keyword evidence="9 12" id="KW-0238">DNA-binding</keyword>
<dbReference type="InterPro" id="IPR041222">
    <property type="entry name" value="PriA_3primeBD"/>
</dbReference>
<comment type="similarity">
    <text evidence="12">Belongs to the helicase family. PriA subfamily.</text>
</comment>
<evidence type="ECO:0000256" key="2">
    <source>
        <dbReference type="ARBA" id="ARBA00022705"/>
    </source>
</evidence>
<evidence type="ECO:0000256" key="9">
    <source>
        <dbReference type="ARBA" id="ARBA00023125"/>
    </source>
</evidence>
<proteinExistence type="inferred from homology"/>
<dbReference type="PROSITE" id="PS51194">
    <property type="entry name" value="HELICASE_CTER"/>
    <property type="match status" value="1"/>
</dbReference>
<evidence type="ECO:0000256" key="7">
    <source>
        <dbReference type="ARBA" id="ARBA00022833"/>
    </source>
</evidence>
<dbReference type="InterPro" id="IPR011545">
    <property type="entry name" value="DEAD/DEAH_box_helicase_dom"/>
</dbReference>
<feature type="domain" description="Helicase ATP-binding" evidence="13">
    <location>
        <begin position="213"/>
        <end position="379"/>
    </location>
</feature>
<feature type="domain" description="Helicase C-terminal" evidence="14">
    <location>
        <begin position="405"/>
        <end position="631"/>
    </location>
</feature>
<dbReference type="InterPro" id="IPR027417">
    <property type="entry name" value="P-loop_NTPase"/>
</dbReference>
<keyword evidence="8 12" id="KW-0067">ATP-binding</keyword>
<feature type="binding site" evidence="12">
    <location>
        <position position="447"/>
    </location>
    <ligand>
        <name>Zn(2+)</name>
        <dbReference type="ChEBI" id="CHEBI:29105"/>
        <label>2</label>
    </ligand>
</feature>
<dbReference type="Pfam" id="PF17764">
    <property type="entry name" value="PriA_3primeBD"/>
    <property type="match status" value="1"/>
</dbReference>
<feature type="binding site" evidence="12">
    <location>
        <position position="450"/>
    </location>
    <ligand>
        <name>Zn(2+)</name>
        <dbReference type="ChEBI" id="CHEBI:29105"/>
        <label>2</label>
    </ligand>
</feature>
<dbReference type="GO" id="GO:0043138">
    <property type="term" value="F:3'-5' DNA helicase activity"/>
    <property type="evidence" value="ECO:0007669"/>
    <property type="project" value="UniProtKB-EC"/>
</dbReference>
<keyword evidence="6 12" id="KW-0347">Helicase</keyword>
<dbReference type="GO" id="GO:0008270">
    <property type="term" value="F:zinc ion binding"/>
    <property type="evidence" value="ECO:0007669"/>
    <property type="project" value="UniProtKB-UniRule"/>
</dbReference>
<dbReference type="FunFam" id="3.40.1440.60:FF:000001">
    <property type="entry name" value="Primosomal protein N"/>
    <property type="match status" value="1"/>
</dbReference>
<evidence type="ECO:0000313" key="15">
    <source>
        <dbReference type="EMBL" id="MCZ0863962.1"/>
    </source>
</evidence>
<dbReference type="NCBIfam" id="TIGR00595">
    <property type="entry name" value="priA"/>
    <property type="match status" value="1"/>
</dbReference>
<sequence>MTYLRLALPTPLRRSFDYLPPADLSAEQVQQLQPGLRIQVPFGPRQLIGVLLELSEHSDIAEHKLKPAIAVLDQHSLISPHILALCQWASNYYQYSVGEVLSNALPTLMRKQAELPSYSETRWRLSSKGKGLPEGALKRAPKQALALQLLQQQGDIGLAELTSAELNRSHIKALVDKGLAQAFSSEASTAQHPVLKQASLTLNQQQQLAVSSINPEAGYQCCLLEGITGSGKTEVYLQLIAKCLKLGKQALVLIPEIGLTPQTLARFQRRFNCNIVILHSGLTDRERAIAWQQARKQQAAIVMGTRSAIYTDMPALGMIIIDEEHDSSFKQQEGFRYSARDIGIKRAFDLNIPIVLGSATPSLETLHNAESGRYQHLQLTQRATGASIPPLQLIDTRNSPLQHGFSKEVLTAIHSEIHSGNQVLVFINRRGFAPTLMCNNCGHVAQCQHCDARLTVHYRQRQLRCHHCDSLWPLPSHCLECNSHELDFRGIGTERSEQTLQQLFPGTEVIRIDRDTTSRKNAMQDMVDEVHKGEPCILVGTQMLAKGHHFPDVTLVVILDADGGLFSADFRGPEKMGQLLIQVAGRAGREAKAGQVMIQTLQPEHPFLLSLVNNNYKLFAQQLLRERKLLGLPPYGHLAIIRADHHNLAEAEQLLQALRQHSEQGQTSQAQCLGPLPAPMTKKAGRFRAQLILQADTRPLLHQRLQHIVAIAEQHPLAKKVRWSVDVDPADMY</sequence>
<feature type="binding site" evidence="12">
    <location>
        <position position="441"/>
    </location>
    <ligand>
        <name>Zn(2+)</name>
        <dbReference type="ChEBI" id="CHEBI:29105"/>
        <label>1</label>
    </ligand>
</feature>
<dbReference type="GO" id="GO:0006310">
    <property type="term" value="P:DNA recombination"/>
    <property type="evidence" value="ECO:0007669"/>
    <property type="project" value="InterPro"/>
</dbReference>
<dbReference type="Pfam" id="PF00271">
    <property type="entry name" value="Helicase_C"/>
    <property type="match status" value="1"/>
</dbReference>
<protein>
    <recommendedName>
        <fullName evidence="12">Replication restart protein PriA</fullName>
    </recommendedName>
    <alternativeName>
        <fullName evidence="12">ATP-dependent DNA helicase PriA</fullName>
        <ecNumber evidence="12">5.6.2.4</ecNumber>
    </alternativeName>
    <alternativeName>
        <fullName evidence="12">DNA 3'-5' helicase PriA</fullName>
    </alternativeName>
</protein>
<evidence type="ECO:0000256" key="1">
    <source>
        <dbReference type="ARBA" id="ARBA00022515"/>
    </source>
</evidence>
<keyword evidence="10 12" id="KW-0413">Isomerase</keyword>
<dbReference type="Gene3D" id="3.40.1440.60">
    <property type="entry name" value="PriA, 3(prime) DNA-binding domain"/>
    <property type="match status" value="1"/>
</dbReference>
<comment type="catalytic activity">
    <reaction evidence="11 12">
        <text>ATP + H2O = ADP + phosphate + H(+)</text>
        <dbReference type="Rhea" id="RHEA:13065"/>
        <dbReference type="ChEBI" id="CHEBI:15377"/>
        <dbReference type="ChEBI" id="CHEBI:15378"/>
        <dbReference type="ChEBI" id="CHEBI:30616"/>
        <dbReference type="ChEBI" id="CHEBI:43474"/>
        <dbReference type="ChEBI" id="CHEBI:456216"/>
        <dbReference type="EC" id="5.6.2.4"/>
    </reaction>
</comment>
<dbReference type="RefSeq" id="WP_258330108.1">
    <property type="nucleotide sequence ID" value="NZ_JAPTGG010000001.1"/>
</dbReference>
<dbReference type="EMBL" id="JAPTGG010000001">
    <property type="protein sequence ID" value="MCZ0863962.1"/>
    <property type="molecule type" value="Genomic_DNA"/>
</dbReference>
<evidence type="ECO:0000256" key="12">
    <source>
        <dbReference type="HAMAP-Rule" id="MF_00983"/>
    </source>
</evidence>
<dbReference type="CDD" id="cd17929">
    <property type="entry name" value="DEXHc_priA"/>
    <property type="match status" value="1"/>
</dbReference>
<dbReference type="PANTHER" id="PTHR30580">
    <property type="entry name" value="PRIMOSOMAL PROTEIN N"/>
    <property type="match status" value="1"/>
</dbReference>
<comment type="caution">
    <text evidence="15">The sequence shown here is derived from an EMBL/GenBank/DDBJ whole genome shotgun (WGS) entry which is preliminary data.</text>
</comment>
<dbReference type="GO" id="GO:1990077">
    <property type="term" value="C:primosome complex"/>
    <property type="evidence" value="ECO:0007669"/>
    <property type="project" value="UniProtKB-UniRule"/>
</dbReference>
<keyword evidence="5 12" id="KW-0378">Hydrolase</keyword>
<dbReference type="GO" id="GO:0003677">
    <property type="term" value="F:DNA binding"/>
    <property type="evidence" value="ECO:0007669"/>
    <property type="project" value="UniProtKB-UniRule"/>
</dbReference>
<comment type="subunit">
    <text evidence="12">Component of the replication restart primosome.</text>
</comment>
<evidence type="ECO:0000259" key="13">
    <source>
        <dbReference type="PROSITE" id="PS51192"/>
    </source>
</evidence>
<keyword evidence="16" id="KW-1185">Reference proteome</keyword>
<gene>
    <name evidence="12" type="primary">priA</name>
    <name evidence="15" type="ORF">O0V09_02050</name>
</gene>
<keyword evidence="1 12" id="KW-0639">Primosome</keyword>
<evidence type="ECO:0000256" key="10">
    <source>
        <dbReference type="ARBA" id="ARBA00023235"/>
    </source>
</evidence>
<evidence type="ECO:0000256" key="8">
    <source>
        <dbReference type="ARBA" id="ARBA00022840"/>
    </source>
</evidence>
<reference evidence="15 16" key="1">
    <citation type="submission" date="2022-12" db="EMBL/GenBank/DDBJ databases">
        <title>Dasania phycosphaerae sp. nov., isolated from particulate material of the south coast of Korea.</title>
        <authorList>
            <person name="Jiang Y."/>
        </authorList>
    </citation>
    <scope>NUCLEOTIDE SEQUENCE [LARGE SCALE GENOMIC DNA]</scope>
    <source>
        <strain evidence="15 16">GY-19</strain>
    </source>
</reference>
<dbReference type="SMART" id="SM00490">
    <property type="entry name" value="HELICc"/>
    <property type="match status" value="1"/>
</dbReference>
<feature type="binding site" evidence="12">
    <location>
        <position position="478"/>
    </location>
    <ligand>
        <name>Zn(2+)</name>
        <dbReference type="ChEBI" id="CHEBI:29105"/>
        <label>1</label>
    </ligand>
</feature>
<keyword evidence="2 12" id="KW-0235">DNA replication</keyword>
<evidence type="ECO:0000256" key="11">
    <source>
        <dbReference type="ARBA" id="ARBA00048988"/>
    </source>
</evidence>
<comment type="cofactor">
    <cofactor evidence="12">
        <name>Zn(2+)</name>
        <dbReference type="ChEBI" id="CHEBI:29105"/>
    </cofactor>
    <text evidence="12">Binds 2 zinc ions per subunit.</text>
</comment>
<dbReference type="PROSITE" id="PS51192">
    <property type="entry name" value="HELICASE_ATP_BIND_1"/>
    <property type="match status" value="1"/>
</dbReference>
<dbReference type="NCBIfam" id="NF004065">
    <property type="entry name" value="PRK05580.1-1"/>
    <property type="match status" value="1"/>
</dbReference>
<evidence type="ECO:0000256" key="4">
    <source>
        <dbReference type="ARBA" id="ARBA00022741"/>
    </source>
</evidence>
<dbReference type="NCBIfam" id="NF004067">
    <property type="entry name" value="PRK05580.1-4"/>
    <property type="match status" value="1"/>
</dbReference>
<dbReference type="SMART" id="SM00487">
    <property type="entry name" value="DEXDc"/>
    <property type="match status" value="1"/>
</dbReference>
<dbReference type="InterPro" id="IPR005259">
    <property type="entry name" value="PriA"/>
</dbReference>
<evidence type="ECO:0000259" key="14">
    <source>
        <dbReference type="PROSITE" id="PS51194"/>
    </source>
</evidence>
<name>A0A9J6RHX2_9GAMM</name>
<comment type="catalytic activity">
    <reaction evidence="12">
        <text>Couples ATP hydrolysis with the unwinding of duplex DNA by translocating in the 3'-5' direction.</text>
        <dbReference type="EC" id="5.6.2.4"/>
    </reaction>
</comment>
<dbReference type="GO" id="GO:0016787">
    <property type="term" value="F:hydrolase activity"/>
    <property type="evidence" value="ECO:0007669"/>
    <property type="project" value="UniProtKB-KW"/>
</dbReference>
<dbReference type="Pfam" id="PF18074">
    <property type="entry name" value="PriA_C"/>
    <property type="match status" value="1"/>
</dbReference>
<dbReference type="GO" id="GO:0006302">
    <property type="term" value="P:double-strand break repair"/>
    <property type="evidence" value="ECO:0007669"/>
    <property type="project" value="InterPro"/>
</dbReference>